<evidence type="ECO:0000313" key="4">
    <source>
        <dbReference type="Proteomes" id="UP000315112"/>
    </source>
</evidence>
<dbReference type="EMBL" id="CP046904">
    <property type="protein sequence ID" value="QGZ38929.1"/>
    <property type="molecule type" value="Genomic_DNA"/>
</dbReference>
<sequence>MRRIAIAAALAAALPCAAGAALDGVARAQVETWHSALPGLDGARPAQAVDLRGQAGIAAETIARGTVGLRHEAGGTRLRVFELALERPLAGGYATVGKKVMSWDVGYAFRPLDVVQQEDRRALYPGTLEGVPMLAWEAADAERAVTVVWSNPGRGLADQPRDDEALAVRLYRQRGARDEYAVLRVSRRSGIEAGASLSQVLDEGTEVHASLLAQARHATWDGMRWREAGGGGKALAGFTWTTESRFSLLGEAWLDRTAPAAQQGNVLLRAAQKIDDVEIAADVLRRAAGTVFTVAGSWKNGAWLVSASWRRYGQIVPGHAASVGLVTLERAF</sequence>
<evidence type="ECO:0008006" key="6">
    <source>
        <dbReference type="Google" id="ProtNLM"/>
    </source>
</evidence>
<reference evidence="3" key="2">
    <citation type="submission" date="2019-07" db="EMBL/GenBank/DDBJ databases">
        <authorList>
            <person name="Whitman W."/>
            <person name="Huntemann M."/>
            <person name="Clum A."/>
            <person name="Pillay M."/>
            <person name="Palaniappan K."/>
            <person name="Varghese N."/>
            <person name="Mikhailova N."/>
            <person name="Stamatis D."/>
            <person name="Reddy T."/>
            <person name="Daum C."/>
            <person name="Shapiro N."/>
            <person name="Ivanova N."/>
            <person name="Kyrpides N."/>
            <person name="Woyke T."/>
        </authorList>
    </citation>
    <scope>NUCLEOTIDE SEQUENCE</scope>
    <source>
        <strain evidence="3">CGMCC 1.10685</strain>
    </source>
</reference>
<dbReference type="Proteomes" id="UP000437862">
    <property type="component" value="Chromosome"/>
</dbReference>
<reference evidence="2 5" key="3">
    <citation type="submission" date="2019-12" db="EMBL/GenBank/DDBJ databases">
        <title>Draft Genome Sequences of Six Type Strains of the Genus Massilia.</title>
        <authorList>
            <person name="Miess H."/>
            <person name="Frediansyah A."/>
            <person name="Goeker M."/>
            <person name="Gross H."/>
        </authorList>
    </citation>
    <scope>NUCLEOTIDE SEQUENCE [LARGE SCALE GENOMIC DNA]</scope>
    <source>
        <strain evidence="2 5">DSM 26639</strain>
    </source>
</reference>
<accession>A0A562PF09</accession>
<feature type="signal peptide" evidence="1">
    <location>
        <begin position="1"/>
        <end position="20"/>
    </location>
</feature>
<dbReference type="Proteomes" id="UP000315112">
    <property type="component" value="Unassembled WGS sequence"/>
</dbReference>
<proteinExistence type="predicted"/>
<evidence type="ECO:0000256" key="1">
    <source>
        <dbReference type="SAM" id="SignalP"/>
    </source>
</evidence>
<evidence type="ECO:0000313" key="3">
    <source>
        <dbReference type="EMBL" id="TWI43011.1"/>
    </source>
</evidence>
<name>A0A562PF09_9BURK</name>
<evidence type="ECO:0000313" key="2">
    <source>
        <dbReference type="EMBL" id="QGZ38929.1"/>
    </source>
</evidence>
<dbReference type="OrthoDB" id="8746278at2"/>
<reference evidence="3 4" key="1">
    <citation type="journal article" date="2015" name="Stand. Genomic Sci.">
        <title>Genomic Encyclopedia of Bacterial and Archaeal Type Strains, Phase III: the genomes of soil and plant-associated and newly described type strains.</title>
        <authorList>
            <person name="Whitman W.B."/>
            <person name="Woyke T."/>
            <person name="Klenk H.P."/>
            <person name="Zhou Y."/>
            <person name="Lilburn T.G."/>
            <person name="Beck B.J."/>
            <person name="De Vos P."/>
            <person name="Vandamme P."/>
            <person name="Eisen J.A."/>
            <person name="Garrity G."/>
            <person name="Hugenholtz P."/>
            <person name="Kyrpides N.C."/>
        </authorList>
    </citation>
    <scope>NUCLEOTIDE SEQUENCE [LARGE SCALE GENOMIC DNA]</scope>
    <source>
        <strain evidence="3 4">CGMCC 1.10685</strain>
    </source>
</reference>
<gene>
    <name evidence="2" type="ORF">GO485_07645</name>
    <name evidence="3" type="ORF">IP92_05347</name>
</gene>
<keyword evidence="5" id="KW-1185">Reference proteome</keyword>
<dbReference type="RefSeq" id="WP_145881043.1">
    <property type="nucleotide sequence ID" value="NZ_CP046904.1"/>
</dbReference>
<evidence type="ECO:0000313" key="5">
    <source>
        <dbReference type="Proteomes" id="UP000437862"/>
    </source>
</evidence>
<protein>
    <recommendedName>
        <fullName evidence="6">DUF2219 family protein</fullName>
    </recommendedName>
</protein>
<dbReference type="EMBL" id="VLKW01000013">
    <property type="protein sequence ID" value="TWI43011.1"/>
    <property type="molecule type" value="Genomic_DNA"/>
</dbReference>
<feature type="chain" id="PRO_5044617686" description="DUF2219 family protein" evidence="1">
    <location>
        <begin position="21"/>
        <end position="332"/>
    </location>
</feature>
<organism evidence="3 4">
    <name type="scientific">Pseudoduganella flava</name>
    <dbReference type="NCBI Taxonomy" id="871742"/>
    <lineage>
        <taxon>Bacteria</taxon>
        <taxon>Pseudomonadati</taxon>
        <taxon>Pseudomonadota</taxon>
        <taxon>Betaproteobacteria</taxon>
        <taxon>Burkholderiales</taxon>
        <taxon>Oxalobacteraceae</taxon>
        <taxon>Telluria group</taxon>
        <taxon>Pseudoduganella</taxon>
    </lineage>
</organism>
<dbReference type="AlphaFoldDB" id="A0A562PF09"/>
<keyword evidence="1" id="KW-0732">Signal</keyword>